<dbReference type="InterPro" id="IPR009100">
    <property type="entry name" value="AcylCoA_DH/oxidase_NM_dom_sf"/>
</dbReference>
<keyword evidence="7" id="KW-1185">Reference proteome</keyword>
<sequence length="411" mass="44150">MSRETPEDPMTTTTSAPQATAKSAAALKESAAALVPLLRENAARTEADRKVAEENITALSEAGLFRLTVPRRLGGHEAGIRTFMEITSELARGCGSTAWVTTLINVSNWTVGLYPERAQQEVWGENPDARVCGVLAPSATSRAVEGGQVVTGRWGFASGSLHSQWACLGIPVVDASGQQIDQGSALIPMEELTIEDTWYVAGMRGTGSNTLVADEVFVPAHRIMSVTQGVQGTYPTERKDEGLYRSAMVPVLALVLAGPQVGLAQAGMDVVTASLAKGRGISYTFYERASEAPSTQIQLAEAAQLIDTARLHLMRAADDIDSWAAHGEYMPFETRARVRMDTGYVARRSREALDLLLSIQGAGSFAEANPLQRIWRDQETSSRHAVINPAIAGELYGRALLGIEEQVTPLI</sequence>
<feature type="region of interest" description="Disordered" evidence="3">
    <location>
        <begin position="1"/>
        <end position="23"/>
    </location>
</feature>
<gene>
    <name evidence="6" type="ORF">ACFO9E_06695</name>
</gene>
<comment type="caution">
    <text evidence="6">The sequence shown here is derived from an EMBL/GenBank/DDBJ whole genome shotgun (WGS) entry which is preliminary data.</text>
</comment>
<dbReference type="InterPro" id="IPR036250">
    <property type="entry name" value="AcylCo_DH-like_C"/>
</dbReference>
<accession>A0ABV9FZQ3</accession>
<evidence type="ECO:0000313" key="7">
    <source>
        <dbReference type="Proteomes" id="UP001595993"/>
    </source>
</evidence>
<feature type="domain" description="Acyl-CoA dehydrogenase/oxidase N-terminal" evidence="4">
    <location>
        <begin position="38"/>
        <end position="123"/>
    </location>
</feature>
<dbReference type="SUPFAM" id="SSF47203">
    <property type="entry name" value="Acyl-CoA dehydrogenase C-terminal domain-like"/>
    <property type="match status" value="1"/>
</dbReference>
<dbReference type="InterPro" id="IPR046373">
    <property type="entry name" value="Acyl-CoA_Oxase/DH_mid-dom_sf"/>
</dbReference>
<evidence type="ECO:0000256" key="2">
    <source>
        <dbReference type="ARBA" id="ARBA00049661"/>
    </source>
</evidence>
<dbReference type="Pfam" id="PF08028">
    <property type="entry name" value="Acyl-CoA_dh_2"/>
    <property type="match status" value="1"/>
</dbReference>
<dbReference type="PANTHER" id="PTHR48083">
    <property type="entry name" value="MEDIUM-CHAIN SPECIFIC ACYL-COA DEHYDROGENASE, MITOCHONDRIAL-RELATED"/>
    <property type="match status" value="1"/>
</dbReference>
<dbReference type="Gene3D" id="1.20.140.10">
    <property type="entry name" value="Butyryl-CoA Dehydrogenase, subunit A, domain 3"/>
    <property type="match status" value="1"/>
</dbReference>
<keyword evidence="1" id="KW-0560">Oxidoreductase</keyword>
<dbReference type="InterPro" id="IPR037069">
    <property type="entry name" value="AcylCoA_DH/ox_N_sf"/>
</dbReference>
<evidence type="ECO:0000256" key="3">
    <source>
        <dbReference type="SAM" id="MobiDB-lite"/>
    </source>
</evidence>
<protein>
    <submittedName>
        <fullName evidence="6">Acyl-CoA dehydrogenase family protein</fullName>
    </submittedName>
</protein>
<feature type="compositionally biased region" description="Low complexity" evidence="3">
    <location>
        <begin position="11"/>
        <end position="23"/>
    </location>
</feature>
<dbReference type="RefSeq" id="WP_381192520.1">
    <property type="nucleotide sequence ID" value="NZ_JBHSFE010000007.1"/>
</dbReference>
<dbReference type="PANTHER" id="PTHR48083:SF19">
    <property type="entry name" value="FLAVIN-DEPENDENT MONOOXYGENASE, OXYGENASE SUBUNIT HSAA"/>
    <property type="match status" value="1"/>
</dbReference>
<evidence type="ECO:0000313" key="6">
    <source>
        <dbReference type="EMBL" id="MFC4607503.1"/>
    </source>
</evidence>
<feature type="domain" description="Acyl-CoA dehydrogenase C-terminal" evidence="5">
    <location>
        <begin position="254"/>
        <end position="389"/>
    </location>
</feature>
<dbReference type="Gene3D" id="2.40.110.10">
    <property type="entry name" value="Butyryl-CoA Dehydrogenase, subunit A, domain 2"/>
    <property type="match status" value="1"/>
</dbReference>
<proteinExistence type="inferred from homology"/>
<dbReference type="InterPro" id="IPR013786">
    <property type="entry name" value="AcylCoA_DH/ox_N"/>
</dbReference>
<dbReference type="SUPFAM" id="SSF56645">
    <property type="entry name" value="Acyl-CoA dehydrogenase NM domain-like"/>
    <property type="match status" value="1"/>
</dbReference>
<dbReference type="InterPro" id="IPR050741">
    <property type="entry name" value="Acyl-CoA_dehydrogenase"/>
</dbReference>
<dbReference type="EMBL" id="JBHSFE010000007">
    <property type="protein sequence ID" value="MFC4607503.1"/>
    <property type="molecule type" value="Genomic_DNA"/>
</dbReference>
<dbReference type="InterPro" id="IPR013107">
    <property type="entry name" value="Acyl-CoA_DH_C"/>
</dbReference>
<evidence type="ECO:0000259" key="5">
    <source>
        <dbReference type="Pfam" id="PF08028"/>
    </source>
</evidence>
<dbReference type="Pfam" id="PF02771">
    <property type="entry name" value="Acyl-CoA_dh_N"/>
    <property type="match status" value="1"/>
</dbReference>
<name>A0ABV9FZQ3_9ACTN</name>
<evidence type="ECO:0000256" key="1">
    <source>
        <dbReference type="ARBA" id="ARBA00023002"/>
    </source>
</evidence>
<dbReference type="PIRSF" id="PIRSF016578">
    <property type="entry name" value="HsaA"/>
    <property type="match status" value="1"/>
</dbReference>
<reference evidence="7" key="1">
    <citation type="journal article" date="2019" name="Int. J. Syst. Evol. Microbiol.">
        <title>The Global Catalogue of Microorganisms (GCM) 10K type strain sequencing project: providing services to taxonomists for standard genome sequencing and annotation.</title>
        <authorList>
            <consortium name="The Broad Institute Genomics Platform"/>
            <consortium name="The Broad Institute Genome Sequencing Center for Infectious Disease"/>
            <person name="Wu L."/>
            <person name="Ma J."/>
        </authorList>
    </citation>
    <scope>NUCLEOTIDE SEQUENCE [LARGE SCALE GENOMIC DNA]</scope>
    <source>
        <strain evidence="7">CGMCC 4.7139</strain>
    </source>
</reference>
<dbReference type="Gene3D" id="1.10.540.10">
    <property type="entry name" value="Acyl-CoA dehydrogenase/oxidase, N-terminal domain"/>
    <property type="match status" value="1"/>
</dbReference>
<dbReference type="Proteomes" id="UP001595993">
    <property type="component" value="Unassembled WGS sequence"/>
</dbReference>
<organism evidence="6 7">
    <name type="scientific">Streptomyces maoxianensis</name>
    <dbReference type="NCBI Taxonomy" id="1459942"/>
    <lineage>
        <taxon>Bacteria</taxon>
        <taxon>Bacillati</taxon>
        <taxon>Actinomycetota</taxon>
        <taxon>Actinomycetes</taxon>
        <taxon>Kitasatosporales</taxon>
        <taxon>Streptomycetaceae</taxon>
        <taxon>Streptomyces</taxon>
    </lineage>
</organism>
<comment type="similarity">
    <text evidence="2">Belongs to the HpaH/HsaA monooxygenase family.</text>
</comment>
<evidence type="ECO:0000259" key="4">
    <source>
        <dbReference type="Pfam" id="PF02771"/>
    </source>
</evidence>